<accession>A0ABU5TTQ8</accession>
<protein>
    <submittedName>
        <fullName evidence="3">Uncharacterized protein</fullName>
    </submittedName>
</protein>
<organism evidence="3 4">
    <name type="scientific">Limnoraphis robusta CCNP1315</name>
    <dbReference type="NCBI Taxonomy" id="3110306"/>
    <lineage>
        <taxon>Bacteria</taxon>
        <taxon>Bacillati</taxon>
        <taxon>Cyanobacteriota</taxon>
        <taxon>Cyanophyceae</taxon>
        <taxon>Oscillatoriophycideae</taxon>
        <taxon>Oscillatoriales</taxon>
        <taxon>Sirenicapillariaceae</taxon>
        <taxon>Limnoraphis</taxon>
    </lineage>
</organism>
<evidence type="ECO:0000256" key="2">
    <source>
        <dbReference type="SAM" id="SignalP"/>
    </source>
</evidence>
<feature type="transmembrane region" description="Helical" evidence="1">
    <location>
        <begin position="170"/>
        <end position="191"/>
    </location>
</feature>
<feature type="transmembrane region" description="Helical" evidence="1">
    <location>
        <begin position="107"/>
        <end position="132"/>
    </location>
</feature>
<keyword evidence="1" id="KW-0472">Membrane</keyword>
<keyword evidence="2" id="KW-0732">Signal</keyword>
<keyword evidence="1" id="KW-1133">Transmembrane helix</keyword>
<proteinExistence type="predicted"/>
<feature type="signal peptide" evidence="2">
    <location>
        <begin position="1"/>
        <end position="27"/>
    </location>
</feature>
<name>A0ABU5TTQ8_9CYAN</name>
<keyword evidence="1" id="KW-0812">Transmembrane</keyword>
<feature type="chain" id="PRO_5047023555" evidence="2">
    <location>
        <begin position="28"/>
        <end position="213"/>
    </location>
</feature>
<gene>
    <name evidence="3" type="ORF">VB854_04885</name>
</gene>
<dbReference type="RefSeq" id="WP_323223147.1">
    <property type="nucleotide sequence ID" value="NZ_JAYGHT010000008.1"/>
</dbReference>
<reference evidence="3 4" key="1">
    <citation type="submission" date="2023-12" db="EMBL/GenBank/DDBJ databases">
        <title>Baltic Sea Cyanobacteria.</title>
        <authorList>
            <person name="Delbaje E."/>
            <person name="Fewer D.P."/>
            <person name="Shishido T.K."/>
        </authorList>
    </citation>
    <scope>NUCLEOTIDE SEQUENCE [LARGE SCALE GENOMIC DNA]</scope>
    <source>
        <strain evidence="3 4">CCNP 1315</strain>
    </source>
</reference>
<keyword evidence="4" id="KW-1185">Reference proteome</keyword>
<dbReference type="EMBL" id="JAYGHT010000008">
    <property type="protein sequence ID" value="MEA5518279.1"/>
    <property type="molecule type" value="Genomic_DNA"/>
</dbReference>
<dbReference type="Proteomes" id="UP001301728">
    <property type="component" value="Unassembled WGS sequence"/>
</dbReference>
<feature type="transmembrane region" description="Helical" evidence="1">
    <location>
        <begin position="144"/>
        <end position="164"/>
    </location>
</feature>
<evidence type="ECO:0000313" key="3">
    <source>
        <dbReference type="EMBL" id="MEA5518279.1"/>
    </source>
</evidence>
<sequence>MLKRLIVGLISVTLLFQSLVFSSPVYASPVITTENSQAVYEIPFSDTILFYKKLDQALKSHEPIVIQTNFNSYEEFPKKLKKIVKIDDPSDSMDTVASAPGGTATTILISSAAVVGAATGLILPLIGVAGAASLIASGEIDNHALNFMISTATGALVGGTIGALPGGLLALPAAGIGAGTGAMFSLVSQAFSDSTRQFFLIDGVDRRIQIVIA</sequence>
<evidence type="ECO:0000256" key="1">
    <source>
        <dbReference type="SAM" id="Phobius"/>
    </source>
</evidence>
<evidence type="ECO:0000313" key="4">
    <source>
        <dbReference type="Proteomes" id="UP001301728"/>
    </source>
</evidence>
<comment type="caution">
    <text evidence="3">The sequence shown here is derived from an EMBL/GenBank/DDBJ whole genome shotgun (WGS) entry which is preliminary data.</text>
</comment>